<dbReference type="EMBL" id="JAAIUW010000002">
    <property type="protein sequence ID" value="KAF7842089.1"/>
    <property type="molecule type" value="Genomic_DNA"/>
</dbReference>
<accession>A0A834XD35</accession>
<dbReference type="AlphaFoldDB" id="A0A834XD35"/>
<name>A0A834XD35_9FABA</name>
<sequence length="24" mass="2597">MGIRLDLNAQIGALDRMEGVSTHV</sequence>
<reference evidence="1" key="1">
    <citation type="submission" date="2020-09" db="EMBL/GenBank/DDBJ databases">
        <title>Genome-Enabled Discovery of Anthraquinone Biosynthesis in Senna tora.</title>
        <authorList>
            <person name="Kang S.-H."/>
            <person name="Pandey R.P."/>
            <person name="Lee C.-M."/>
            <person name="Sim J.-S."/>
            <person name="Jeong J.-T."/>
            <person name="Choi B.-S."/>
            <person name="Jung M."/>
            <person name="Ginzburg D."/>
            <person name="Zhao K."/>
            <person name="Won S.Y."/>
            <person name="Oh T.-J."/>
            <person name="Yu Y."/>
            <person name="Kim N.-H."/>
            <person name="Lee O.R."/>
            <person name="Lee T.-H."/>
            <person name="Bashyal P."/>
            <person name="Kim T.-S."/>
            <person name="Lee W.-H."/>
            <person name="Kawkins C."/>
            <person name="Kim C.-K."/>
            <person name="Kim J.S."/>
            <person name="Ahn B.O."/>
            <person name="Rhee S.Y."/>
            <person name="Sohng J.K."/>
        </authorList>
    </citation>
    <scope>NUCLEOTIDE SEQUENCE</scope>
    <source>
        <tissue evidence="1">Leaf</tissue>
    </source>
</reference>
<comment type="caution">
    <text evidence="1">The sequence shown here is derived from an EMBL/GenBank/DDBJ whole genome shotgun (WGS) entry which is preliminary data.</text>
</comment>
<gene>
    <name evidence="1" type="ORF">G2W53_004387</name>
</gene>
<keyword evidence="2" id="KW-1185">Reference proteome</keyword>
<evidence type="ECO:0000313" key="2">
    <source>
        <dbReference type="Proteomes" id="UP000634136"/>
    </source>
</evidence>
<dbReference type="Proteomes" id="UP000634136">
    <property type="component" value="Unassembled WGS sequence"/>
</dbReference>
<proteinExistence type="predicted"/>
<protein>
    <submittedName>
        <fullName evidence="1">Uncharacterized protein</fullName>
    </submittedName>
</protein>
<evidence type="ECO:0000313" key="1">
    <source>
        <dbReference type="EMBL" id="KAF7842089.1"/>
    </source>
</evidence>
<organism evidence="1 2">
    <name type="scientific">Senna tora</name>
    <dbReference type="NCBI Taxonomy" id="362788"/>
    <lineage>
        <taxon>Eukaryota</taxon>
        <taxon>Viridiplantae</taxon>
        <taxon>Streptophyta</taxon>
        <taxon>Embryophyta</taxon>
        <taxon>Tracheophyta</taxon>
        <taxon>Spermatophyta</taxon>
        <taxon>Magnoliopsida</taxon>
        <taxon>eudicotyledons</taxon>
        <taxon>Gunneridae</taxon>
        <taxon>Pentapetalae</taxon>
        <taxon>rosids</taxon>
        <taxon>fabids</taxon>
        <taxon>Fabales</taxon>
        <taxon>Fabaceae</taxon>
        <taxon>Caesalpinioideae</taxon>
        <taxon>Cassia clade</taxon>
        <taxon>Senna</taxon>
    </lineage>
</organism>